<feature type="transmembrane region" description="Helical" evidence="11">
    <location>
        <begin position="137"/>
        <end position="155"/>
    </location>
</feature>
<dbReference type="RefSeq" id="WP_123043143.1">
    <property type="nucleotide sequence ID" value="NZ_CP033433.1"/>
</dbReference>
<dbReference type="EMBL" id="CP033433">
    <property type="protein sequence ID" value="AYQ75063.1"/>
    <property type="molecule type" value="Genomic_DNA"/>
</dbReference>
<dbReference type="GO" id="GO:0005524">
    <property type="term" value="F:ATP binding"/>
    <property type="evidence" value="ECO:0007669"/>
    <property type="project" value="UniProtKB-KW"/>
</dbReference>
<dbReference type="InterPro" id="IPR005467">
    <property type="entry name" value="His_kinase_dom"/>
</dbReference>
<keyword evidence="5" id="KW-0808">Transferase</keyword>
<sequence length="469" mass="52129">MELSKVFLINISMLVTFAYLTNLLYKNVLMRFSFRLKYGLTVLIFVLAGCMTMMFSFEIGGARFDMRYVPVMLGILVFTEPWALFLIGAGIGVGRLFFGFDRAGFSGFTIALLVGLAAVAISYGFRRRQGLSYWKKATIAILVINALRVILAPVFNVLPLKTYMADVFPISFPLGVLLSYFFIFMIRDFHIEQLKAEEIVRANRLLRVRTDDLNEAKSALEQKAEQLEAASRYKSEFMANMSHELKTPLNSILLLSQLQSDEDTSEEDRIKYARLIHQSGSELLNLVEDILDLTKVEAGKIDVTDEKVNLVEVCRTLEEQFEVLAANKGLGFHVSYGGEIPDWTLTDPMRLNQILRNLLSNAFKFTASGSVELSLTVATSSDGGSEARFHVIDTGAGILPEKQEEIFEAFRQEDGSISRKYGGTGLGLAISRQLAGLLGGRLEVYSEKGAGSCFTLTIPIRSESALTAV</sequence>
<keyword evidence="9" id="KW-0902">Two-component regulatory system</keyword>
<reference evidence="13 14" key="1">
    <citation type="submission" date="2018-10" db="EMBL/GenBank/DDBJ databases">
        <title>Genome Sequence of Cohnella sp.</title>
        <authorList>
            <person name="Srinivasan S."/>
            <person name="Kim M.K."/>
        </authorList>
    </citation>
    <scope>NUCLEOTIDE SEQUENCE [LARGE SCALE GENOMIC DNA]</scope>
    <source>
        <strain evidence="13 14">18JY8-7</strain>
    </source>
</reference>
<feature type="transmembrane region" description="Helical" evidence="11">
    <location>
        <begin position="7"/>
        <end position="25"/>
    </location>
</feature>
<evidence type="ECO:0000256" key="4">
    <source>
        <dbReference type="ARBA" id="ARBA00022553"/>
    </source>
</evidence>
<evidence type="ECO:0000313" key="13">
    <source>
        <dbReference type="EMBL" id="AYQ75063.1"/>
    </source>
</evidence>
<feature type="transmembrane region" description="Helical" evidence="11">
    <location>
        <begin position="37"/>
        <end position="57"/>
    </location>
</feature>
<evidence type="ECO:0000259" key="12">
    <source>
        <dbReference type="PROSITE" id="PS50109"/>
    </source>
</evidence>
<keyword evidence="7 13" id="KW-0418">Kinase</keyword>
<evidence type="ECO:0000256" key="11">
    <source>
        <dbReference type="SAM" id="Phobius"/>
    </source>
</evidence>
<feature type="transmembrane region" description="Helical" evidence="11">
    <location>
        <begin position="105"/>
        <end position="125"/>
    </location>
</feature>
<dbReference type="EC" id="2.7.13.3" evidence="3"/>
<dbReference type="CDD" id="cd00082">
    <property type="entry name" value="HisKA"/>
    <property type="match status" value="1"/>
</dbReference>
<dbReference type="PANTHER" id="PTHR43711:SF26">
    <property type="entry name" value="SENSOR HISTIDINE KINASE RCSC"/>
    <property type="match status" value="1"/>
</dbReference>
<evidence type="ECO:0000256" key="6">
    <source>
        <dbReference type="ARBA" id="ARBA00022741"/>
    </source>
</evidence>
<evidence type="ECO:0000256" key="3">
    <source>
        <dbReference type="ARBA" id="ARBA00012438"/>
    </source>
</evidence>
<dbReference type="CDD" id="cd16922">
    <property type="entry name" value="HATPase_EvgS-ArcB-TorS-like"/>
    <property type="match status" value="1"/>
</dbReference>
<comment type="catalytic activity">
    <reaction evidence="1">
        <text>ATP + protein L-histidine = ADP + protein N-phospho-L-histidine.</text>
        <dbReference type="EC" id="2.7.13.3"/>
    </reaction>
</comment>
<protein>
    <recommendedName>
        <fullName evidence="10">Circadian input-output histidine kinase CikA</fullName>
        <ecNumber evidence="3">2.7.13.3</ecNumber>
    </recommendedName>
</protein>
<organism evidence="13 14">
    <name type="scientific">Cohnella candidum</name>
    <dbReference type="NCBI Taxonomy" id="2674991"/>
    <lineage>
        <taxon>Bacteria</taxon>
        <taxon>Bacillati</taxon>
        <taxon>Bacillota</taxon>
        <taxon>Bacilli</taxon>
        <taxon>Bacillales</taxon>
        <taxon>Paenibacillaceae</taxon>
        <taxon>Cohnella</taxon>
    </lineage>
</organism>
<dbReference type="InterPro" id="IPR003594">
    <property type="entry name" value="HATPase_dom"/>
</dbReference>
<keyword evidence="6" id="KW-0547">Nucleotide-binding</keyword>
<evidence type="ECO:0000256" key="7">
    <source>
        <dbReference type="ARBA" id="ARBA00022777"/>
    </source>
</evidence>
<dbReference type="Gene3D" id="1.10.287.130">
    <property type="match status" value="1"/>
</dbReference>
<dbReference type="InterPro" id="IPR050736">
    <property type="entry name" value="Sensor_HK_Regulatory"/>
</dbReference>
<evidence type="ECO:0000256" key="2">
    <source>
        <dbReference type="ARBA" id="ARBA00006402"/>
    </source>
</evidence>
<evidence type="ECO:0000256" key="9">
    <source>
        <dbReference type="ARBA" id="ARBA00023012"/>
    </source>
</evidence>
<dbReference type="Proteomes" id="UP000269097">
    <property type="component" value="Chromosome"/>
</dbReference>
<keyword evidence="11" id="KW-0812">Transmembrane</keyword>
<keyword evidence="11" id="KW-1133">Transmembrane helix</keyword>
<dbReference type="KEGG" id="coh:EAV92_22400"/>
<keyword evidence="11" id="KW-0472">Membrane</keyword>
<dbReference type="InterPro" id="IPR003661">
    <property type="entry name" value="HisK_dim/P_dom"/>
</dbReference>
<accession>A0A3G3K3K0</accession>
<dbReference type="SMART" id="SM00388">
    <property type="entry name" value="HisKA"/>
    <property type="match status" value="1"/>
</dbReference>
<dbReference type="PROSITE" id="PS50109">
    <property type="entry name" value="HIS_KIN"/>
    <property type="match status" value="1"/>
</dbReference>
<dbReference type="InterPro" id="IPR036890">
    <property type="entry name" value="HATPase_C_sf"/>
</dbReference>
<dbReference type="SUPFAM" id="SSF55874">
    <property type="entry name" value="ATPase domain of HSP90 chaperone/DNA topoisomerase II/histidine kinase"/>
    <property type="match status" value="1"/>
</dbReference>
<proteinExistence type="inferred from homology"/>
<dbReference type="InterPro" id="IPR036097">
    <property type="entry name" value="HisK_dim/P_sf"/>
</dbReference>
<dbReference type="SUPFAM" id="SSF47384">
    <property type="entry name" value="Homodimeric domain of signal transducing histidine kinase"/>
    <property type="match status" value="1"/>
</dbReference>
<dbReference type="GO" id="GO:0000155">
    <property type="term" value="F:phosphorelay sensor kinase activity"/>
    <property type="evidence" value="ECO:0007669"/>
    <property type="project" value="InterPro"/>
</dbReference>
<feature type="domain" description="Histidine kinase" evidence="12">
    <location>
        <begin position="240"/>
        <end position="462"/>
    </location>
</feature>
<feature type="transmembrane region" description="Helical" evidence="11">
    <location>
        <begin position="167"/>
        <end position="186"/>
    </location>
</feature>
<keyword evidence="14" id="KW-1185">Reference proteome</keyword>
<dbReference type="FunFam" id="3.30.565.10:FF:000010">
    <property type="entry name" value="Sensor histidine kinase RcsC"/>
    <property type="match status" value="1"/>
</dbReference>
<dbReference type="PANTHER" id="PTHR43711">
    <property type="entry name" value="TWO-COMPONENT HISTIDINE KINASE"/>
    <property type="match status" value="1"/>
</dbReference>
<dbReference type="Pfam" id="PF02518">
    <property type="entry name" value="HATPase_c"/>
    <property type="match status" value="1"/>
</dbReference>
<dbReference type="InterPro" id="IPR004358">
    <property type="entry name" value="Sig_transdc_His_kin-like_C"/>
</dbReference>
<feature type="transmembrane region" description="Helical" evidence="11">
    <location>
        <begin position="69"/>
        <end position="93"/>
    </location>
</feature>
<evidence type="ECO:0000256" key="1">
    <source>
        <dbReference type="ARBA" id="ARBA00000085"/>
    </source>
</evidence>
<keyword evidence="8" id="KW-0067">ATP-binding</keyword>
<evidence type="ECO:0000313" key="14">
    <source>
        <dbReference type="Proteomes" id="UP000269097"/>
    </source>
</evidence>
<name>A0A3G3K3K0_9BACL</name>
<dbReference type="SMART" id="SM00387">
    <property type="entry name" value="HATPase_c"/>
    <property type="match status" value="1"/>
</dbReference>
<dbReference type="AlphaFoldDB" id="A0A3G3K3K0"/>
<keyword evidence="4" id="KW-0597">Phosphoprotein</keyword>
<evidence type="ECO:0000256" key="5">
    <source>
        <dbReference type="ARBA" id="ARBA00022679"/>
    </source>
</evidence>
<dbReference type="Pfam" id="PF00512">
    <property type="entry name" value="HisKA"/>
    <property type="match status" value="1"/>
</dbReference>
<evidence type="ECO:0000256" key="10">
    <source>
        <dbReference type="ARBA" id="ARBA00074306"/>
    </source>
</evidence>
<comment type="similarity">
    <text evidence="2">In the N-terminal section; belongs to the phytochrome family.</text>
</comment>
<dbReference type="PRINTS" id="PR00344">
    <property type="entry name" value="BCTRLSENSOR"/>
</dbReference>
<gene>
    <name evidence="13" type="ORF">EAV92_22400</name>
</gene>
<evidence type="ECO:0000256" key="8">
    <source>
        <dbReference type="ARBA" id="ARBA00022840"/>
    </source>
</evidence>
<dbReference type="Gene3D" id="3.30.565.10">
    <property type="entry name" value="Histidine kinase-like ATPase, C-terminal domain"/>
    <property type="match status" value="1"/>
</dbReference>